<feature type="domain" description="DUF4806" evidence="2">
    <location>
        <begin position="124"/>
        <end position="203"/>
    </location>
</feature>
<keyword evidence="3" id="KW-1185">Reference proteome</keyword>
<dbReference type="GeneID" id="117571192"/>
<name>A0A6P8XAP7_DROAB</name>
<dbReference type="Proteomes" id="UP000515160">
    <property type="component" value="Chromosome 3"/>
</dbReference>
<dbReference type="RefSeq" id="XP_034109122.1">
    <property type="nucleotide sequence ID" value="XM_034253231.2"/>
</dbReference>
<feature type="compositionally biased region" description="Basic residues" evidence="1">
    <location>
        <begin position="1"/>
        <end position="13"/>
    </location>
</feature>
<evidence type="ECO:0000313" key="3">
    <source>
        <dbReference type="Proteomes" id="UP000515160"/>
    </source>
</evidence>
<evidence type="ECO:0000259" key="2">
    <source>
        <dbReference type="Pfam" id="PF16064"/>
    </source>
</evidence>
<dbReference type="InterPro" id="IPR032071">
    <property type="entry name" value="DUF4806"/>
</dbReference>
<feature type="compositionally biased region" description="Acidic residues" evidence="1">
    <location>
        <begin position="258"/>
        <end position="269"/>
    </location>
</feature>
<reference evidence="4" key="1">
    <citation type="submission" date="2025-08" db="UniProtKB">
        <authorList>
            <consortium name="RefSeq"/>
        </authorList>
    </citation>
    <scope>IDENTIFICATION</scope>
    <source>
        <strain evidence="4">15112-1751.03</strain>
        <tissue evidence="4">Whole Adult</tissue>
    </source>
</reference>
<evidence type="ECO:0000313" key="4">
    <source>
        <dbReference type="RefSeq" id="XP_034109122.1"/>
    </source>
</evidence>
<proteinExistence type="predicted"/>
<protein>
    <submittedName>
        <fullName evidence="4">Uncharacterized protein LOC117571192</fullName>
    </submittedName>
</protein>
<accession>A0A6P8XAP7</accession>
<feature type="region of interest" description="Disordered" evidence="1">
    <location>
        <begin position="1"/>
        <end position="29"/>
    </location>
</feature>
<feature type="compositionally biased region" description="Acidic residues" evidence="1">
    <location>
        <begin position="301"/>
        <end position="312"/>
    </location>
</feature>
<sequence length="500" mass="57936">MRGRGRGRGRPRKSNVAGQERSSDNNHLAFDNYEDPLDFDESVKVKNEVFVDEIMPECEVFGMMSSQDLLEDQRRTQRGMIAIDERNINERLGSLERKVDFLINLHVKILARVDKLCEDAKEVVEPTEFPIKSKEELEIMDEKIANAPDKYIELFKVLFKPDGFEKHICRIFNDEMVIEMNFDGACSKLGLTNYANLNSALFESLKREGFTYGDYRKTVRSAFNKTKNRIYKSWTRRRQAKSAPAPAKRAMTPKEDSATGDEEEDESYENPEYKTTSKKRSIEKSTPKPAKRAMTPKEDSATGDEEEDESYENPEYKTTSKKRSIEKSTPKPAKRVMVEKEKSPPALDDADEFEVDRFEDSSPMDFVKANLDILEDDYEPEMSAELEELTVDFPIKDKSQLEAVEKKISSNREKYVRLFKFYLKSGSFEENCASFFDGSLAVDMSYDGLGSKTAFSNYVHFNIALFESQKSDEFTYEDYKKSVRNGFLKYKKWRRNDKKK</sequence>
<evidence type="ECO:0000256" key="1">
    <source>
        <dbReference type="SAM" id="MobiDB-lite"/>
    </source>
</evidence>
<organism evidence="3 4">
    <name type="scientific">Drosophila albomicans</name>
    <name type="common">Fruit fly</name>
    <dbReference type="NCBI Taxonomy" id="7291"/>
    <lineage>
        <taxon>Eukaryota</taxon>
        <taxon>Metazoa</taxon>
        <taxon>Ecdysozoa</taxon>
        <taxon>Arthropoda</taxon>
        <taxon>Hexapoda</taxon>
        <taxon>Insecta</taxon>
        <taxon>Pterygota</taxon>
        <taxon>Neoptera</taxon>
        <taxon>Endopterygota</taxon>
        <taxon>Diptera</taxon>
        <taxon>Brachycera</taxon>
        <taxon>Muscomorpha</taxon>
        <taxon>Ephydroidea</taxon>
        <taxon>Drosophilidae</taxon>
        <taxon>Drosophila</taxon>
    </lineage>
</organism>
<dbReference type="Pfam" id="PF16064">
    <property type="entry name" value="DUF4806"/>
    <property type="match status" value="2"/>
</dbReference>
<dbReference type="OrthoDB" id="7853427at2759"/>
<dbReference type="AlphaFoldDB" id="A0A6P8XAP7"/>
<feature type="domain" description="DUF4806" evidence="2">
    <location>
        <begin position="390"/>
        <end position="467"/>
    </location>
</feature>
<feature type="region of interest" description="Disordered" evidence="1">
    <location>
        <begin position="234"/>
        <end position="347"/>
    </location>
</feature>
<gene>
    <name evidence="4" type="primary">LOC117571192</name>
</gene>